<proteinExistence type="predicted"/>
<protein>
    <submittedName>
        <fullName evidence="1">Uncharacterized protein</fullName>
    </submittedName>
</protein>
<evidence type="ECO:0000313" key="2">
    <source>
        <dbReference type="Proteomes" id="UP000050546"/>
    </source>
</evidence>
<reference evidence="2" key="2">
    <citation type="journal article" date="2017" name="Plant Pathol.">
        <title>Pathogenicity and virulence gene content of Xanthomonas strains infecting Araceae, formerly known as Xanthomonas axonopodis pv. dieffenbachiae.</title>
        <authorList>
            <person name="Constantin E.C."/>
            <person name="Haegeman A."/>
            <person name="Van Vaerenbergh J."/>
            <person name="Baeyen S."/>
            <person name="Van Malderghem C."/>
            <person name="Maes M."/>
            <person name="Cottyn B."/>
        </authorList>
    </citation>
    <scope>NUCLEOTIDE SEQUENCE [LARGE SCALE GENOMIC DNA]</scope>
    <source>
        <strain evidence="2">LMG 25940</strain>
    </source>
</reference>
<sequence>MEASPKSLKAASLKEIEDAIAQALSQFTTFPPHAEIRAFEVLTESAVDVLTFDTYRFELKVKAPKHGPSKGALGLD</sequence>
<reference evidence="1 2" key="1">
    <citation type="journal article" date="2016" name="Plant Pathol.">
        <title>Genetic characterization of strains named as Xanthomonas axonopodis pv. dieffenbachiae leads to a taxonomic revision of the X. axonopodis species complex.</title>
        <authorList>
            <person name="Constantin E.C."/>
            <person name="Cleenwerck I."/>
            <person name="Maes M."/>
            <person name="Baeyen S."/>
            <person name="Van Malderghem C."/>
            <person name="De Vos P."/>
            <person name="Cottyn B."/>
        </authorList>
    </citation>
    <scope>NUCLEOTIDE SEQUENCE [LARGE SCALE GENOMIC DNA]</scope>
    <source>
        <strain evidence="1 2">LMG 25940</strain>
    </source>
</reference>
<evidence type="ECO:0000313" key="1">
    <source>
        <dbReference type="EMBL" id="OQP77356.1"/>
    </source>
</evidence>
<dbReference type="RefSeq" id="WP_057677840.1">
    <property type="nucleotide sequence ID" value="NZ_JAGHVR010000005.1"/>
</dbReference>
<organism evidence="1 2">
    <name type="scientific">Xanthomonas phaseoli pv. dieffenbachiae</name>
    <dbReference type="NCBI Taxonomy" id="92828"/>
    <lineage>
        <taxon>Bacteria</taxon>
        <taxon>Pseudomonadati</taxon>
        <taxon>Pseudomonadota</taxon>
        <taxon>Gammaproteobacteria</taxon>
        <taxon>Lysobacterales</taxon>
        <taxon>Lysobacteraceae</taxon>
        <taxon>Xanthomonas</taxon>
    </lineage>
</organism>
<gene>
    <name evidence="1" type="ORF">IM53_013585</name>
</gene>
<comment type="caution">
    <text evidence="1">The sequence shown here is derived from an EMBL/GenBank/DDBJ whole genome shotgun (WGS) entry which is preliminary data.</text>
</comment>
<dbReference type="Proteomes" id="UP000050546">
    <property type="component" value="Unassembled WGS sequence"/>
</dbReference>
<dbReference type="AlphaFoldDB" id="A0A1V9H3D7"/>
<name>A0A1V9H3D7_9XANT</name>
<dbReference type="EMBL" id="JPYI02000081">
    <property type="protein sequence ID" value="OQP77356.1"/>
    <property type="molecule type" value="Genomic_DNA"/>
</dbReference>
<accession>A0A1V9H3D7</accession>